<dbReference type="PANTHER" id="PTHR10672">
    <property type="entry name" value="ADDUCIN"/>
    <property type="match status" value="1"/>
</dbReference>
<proteinExistence type="inferred from homology"/>
<dbReference type="Gene3D" id="3.40.225.10">
    <property type="entry name" value="Class II aldolase/adducin N-terminal domain"/>
    <property type="match status" value="1"/>
</dbReference>
<comment type="similarity">
    <text evidence="1">Belongs to the aldolase class II family.</text>
</comment>
<evidence type="ECO:0000313" key="3">
    <source>
        <dbReference type="EMBL" id="RJF79605.1"/>
    </source>
</evidence>
<accession>A0A418VSZ1</accession>
<dbReference type="NCBIfam" id="NF005451">
    <property type="entry name" value="PRK07044.1"/>
    <property type="match status" value="1"/>
</dbReference>
<dbReference type="Pfam" id="PF00596">
    <property type="entry name" value="Aldolase_II"/>
    <property type="match status" value="1"/>
</dbReference>
<dbReference type="SMART" id="SM01007">
    <property type="entry name" value="Aldolase_II"/>
    <property type="match status" value="1"/>
</dbReference>
<dbReference type="PANTHER" id="PTHR10672:SF3">
    <property type="entry name" value="PROTEIN HU-LI TAI SHAO"/>
    <property type="match status" value="1"/>
</dbReference>
<feature type="domain" description="Class II aldolase/adducin N-terminal" evidence="2">
    <location>
        <begin position="24"/>
        <end position="205"/>
    </location>
</feature>
<dbReference type="GO" id="GO:0005856">
    <property type="term" value="C:cytoskeleton"/>
    <property type="evidence" value="ECO:0007669"/>
    <property type="project" value="TreeGrafter"/>
</dbReference>
<organism evidence="3 4">
    <name type="scientific">Azospirillum cavernae</name>
    <dbReference type="NCBI Taxonomy" id="2320860"/>
    <lineage>
        <taxon>Bacteria</taxon>
        <taxon>Pseudomonadati</taxon>
        <taxon>Pseudomonadota</taxon>
        <taxon>Alphaproteobacteria</taxon>
        <taxon>Rhodospirillales</taxon>
        <taxon>Azospirillaceae</taxon>
        <taxon>Azospirillum</taxon>
    </lineage>
</organism>
<evidence type="ECO:0000313" key="4">
    <source>
        <dbReference type="Proteomes" id="UP000283458"/>
    </source>
</evidence>
<protein>
    <submittedName>
        <fullName evidence="3">Class II aldolase/adducin family protein</fullName>
    </submittedName>
</protein>
<dbReference type="EMBL" id="QYUL01000003">
    <property type="protein sequence ID" value="RJF79605.1"/>
    <property type="molecule type" value="Genomic_DNA"/>
</dbReference>
<comment type="caution">
    <text evidence="3">The sequence shown here is derived from an EMBL/GenBank/DDBJ whole genome shotgun (WGS) entry which is preliminary data.</text>
</comment>
<gene>
    <name evidence="3" type="ORF">D3877_22940</name>
</gene>
<dbReference type="InterPro" id="IPR001303">
    <property type="entry name" value="Aldolase_II/adducin_N"/>
</dbReference>
<dbReference type="RefSeq" id="WP_119833062.1">
    <property type="nucleotide sequence ID" value="NZ_QYUL01000003.1"/>
</dbReference>
<evidence type="ECO:0000259" key="2">
    <source>
        <dbReference type="SMART" id="SM01007"/>
    </source>
</evidence>
<dbReference type="InterPro" id="IPR051017">
    <property type="entry name" value="Aldolase-II_Adducin_sf"/>
</dbReference>
<dbReference type="AlphaFoldDB" id="A0A418VSZ1"/>
<evidence type="ECO:0000256" key="1">
    <source>
        <dbReference type="ARBA" id="ARBA00037961"/>
    </source>
</evidence>
<dbReference type="SUPFAM" id="SSF53639">
    <property type="entry name" value="AraD/HMP-PK domain-like"/>
    <property type="match status" value="1"/>
</dbReference>
<dbReference type="GO" id="GO:0051015">
    <property type="term" value="F:actin filament binding"/>
    <property type="evidence" value="ECO:0007669"/>
    <property type="project" value="TreeGrafter"/>
</dbReference>
<dbReference type="InterPro" id="IPR036409">
    <property type="entry name" value="Aldolase_II/adducin_N_sf"/>
</dbReference>
<dbReference type="OrthoDB" id="5291399at2"/>
<dbReference type="Proteomes" id="UP000283458">
    <property type="component" value="Unassembled WGS sequence"/>
</dbReference>
<keyword evidence="4" id="KW-1185">Reference proteome</keyword>
<sequence>MIAAAAHPPRSTRNCSDVEWKARTDLAAAYRLFDRLGMTDLIYTHMSARIPDTPDHFLINPYGLMFHEVTPDNLVKVDIDGTLIDPDSNHGINPAGFTIHSAVHHARPDVGAVIHLHTDAGMAVSAQADGLLPITQHSLRWHNRIAYHDYEGIALDLAERERLVADLGGHHSMILRNHGLLTVGQDVPEAAILMYYLEQACRQQIMALSGGRPLVYPSPEVCEHTARQYEHAYPRAGVLEWDALVRWLDNSVGPTGPR</sequence>
<reference evidence="3 4" key="1">
    <citation type="submission" date="2018-09" db="EMBL/GenBank/DDBJ databases">
        <authorList>
            <person name="Zhu H."/>
        </authorList>
    </citation>
    <scope>NUCLEOTIDE SEQUENCE [LARGE SCALE GENOMIC DNA]</scope>
    <source>
        <strain evidence="3 4">K2W22B-5</strain>
    </source>
</reference>
<name>A0A418VSZ1_9PROT</name>